<comment type="caution">
    <text evidence="1">The sequence shown here is derived from an EMBL/GenBank/DDBJ whole genome shotgun (WGS) entry which is preliminary data.</text>
</comment>
<feature type="non-terminal residue" evidence="1">
    <location>
        <position position="1"/>
    </location>
</feature>
<sequence>VEKEGVWGWEFEWRRRLFAWEEELLRELREVLPPLAFTGMDDEWRWGLEEGGKFSVRSMFGFLERVFSHDNLFGADELRVFSNIWKSPAPSKVIAFSWKLLRNRVPVLTN</sequence>
<accession>A0A392S6C5</accession>
<organism evidence="1 2">
    <name type="scientific">Trifolium medium</name>
    <dbReference type="NCBI Taxonomy" id="97028"/>
    <lineage>
        <taxon>Eukaryota</taxon>
        <taxon>Viridiplantae</taxon>
        <taxon>Streptophyta</taxon>
        <taxon>Embryophyta</taxon>
        <taxon>Tracheophyta</taxon>
        <taxon>Spermatophyta</taxon>
        <taxon>Magnoliopsida</taxon>
        <taxon>eudicotyledons</taxon>
        <taxon>Gunneridae</taxon>
        <taxon>Pentapetalae</taxon>
        <taxon>rosids</taxon>
        <taxon>fabids</taxon>
        <taxon>Fabales</taxon>
        <taxon>Fabaceae</taxon>
        <taxon>Papilionoideae</taxon>
        <taxon>50 kb inversion clade</taxon>
        <taxon>NPAAA clade</taxon>
        <taxon>Hologalegina</taxon>
        <taxon>IRL clade</taxon>
        <taxon>Trifolieae</taxon>
        <taxon>Trifolium</taxon>
    </lineage>
</organism>
<dbReference type="EMBL" id="LXQA010324350">
    <property type="protein sequence ID" value="MCI43972.1"/>
    <property type="molecule type" value="Genomic_DNA"/>
</dbReference>
<feature type="non-terminal residue" evidence="1">
    <location>
        <position position="110"/>
    </location>
</feature>
<name>A0A392S6C5_9FABA</name>
<evidence type="ECO:0000313" key="2">
    <source>
        <dbReference type="Proteomes" id="UP000265520"/>
    </source>
</evidence>
<evidence type="ECO:0000313" key="1">
    <source>
        <dbReference type="EMBL" id="MCI43972.1"/>
    </source>
</evidence>
<dbReference type="AlphaFoldDB" id="A0A392S6C5"/>
<protein>
    <submittedName>
        <fullName evidence="1">F-box family protein</fullName>
    </submittedName>
</protein>
<proteinExistence type="predicted"/>
<dbReference type="Proteomes" id="UP000265520">
    <property type="component" value="Unassembled WGS sequence"/>
</dbReference>
<reference evidence="1 2" key="1">
    <citation type="journal article" date="2018" name="Front. Plant Sci.">
        <title>Red Clover (Trifolium pratense) and Zigzag Clover (T. medium) - A Picture of Genomic Similarities and Differences.</title>
        <authorList>
            <person name="Dluhosova J."/>
            <person name="Istvanek J."/>
            <person name="Nedelnik J."/>
            <person name="Repkova J."/>
        </authorList>
    </citation>
    <scope>NUCLEOTIDE SEQUENCE [LARGE SCALE GENOMIC DNA]</scope>
    <source>
        <strain evidence="2">cv. 10/8</strain>
        <tissue evidence="1">Leaf</tissue>
    </source>
</reference>
<keyword evidence="2" id="KW-1185">Reference proteome</keyword>